<evidence type="ECO:0000256" key="7">
    <source>
        <dbReference type="ARBA" id="ARBA00022942"/>
    </source>
</evidence>
<dbReference type="GO" id="GO:0019774">
    <property type="term" value="C:proteasome core complex, beta-subunit complex"/>
    <property type="evidence" value="ECO:0007669"/>
    <property type="project" value="UniProtKB-UniRule"/>
</dbReference>
<dbReference type="AlphaFoldDB" id="D5VTE0"/>
<comment type="subunit">
    <text evidence="9">The 20S proteasome core is composed of 14 alpha and 14 beta subunits that assemble into four stacked heptameric rings, resulting in a barrel-shaped structure. The two inner rings, each composed of seven catalytic beta subunits, are sandwiched by two outer rings, each composed of seven alpha subunits. The catalytic chamber with the active sites is on the inside of the barrel. Has a gated structure, the ends of the cylinder being occluded by the N-termini of the alpha-subunits. Is capped at one or both ends by the proteasome regulatory ATPase, PAN.</text>
</comment>
<feature type="chain" id="PRO_5023241967" description="Proteasome subunit beta" evidence="9">
    <location>
        <begin position="6"/>
        <end position="205"/>
    </location>
</feature>
<dbReference type="CDD" id="cd03764">
    <property type="entry name" value="proteasome_beta_archeal"/>
    <property type="match status" value="1"/>
</dbReference>
<dbReference type="MEROPS" id="T01.002"/>
<dbReference type="SUPFAM" id="SSF56235">
    <property type="entry name" value="N-terminal nucleophile aminohydrolases (Ntn hydrolases)"/>
    <property type="match status" value="1"/>
</dbReference>
<dbReference type="Gene3D" id="3.60.20.10">
    <property type="entry name" value="Glutamine Phosphoribosylpyrophosphate, subunit 1, domain 1"/>
    <property type="match status" value="1"/>
</dbReference>
<sequence length="205" mass="22274">MEMKGTTTIGLICKDAVILAADKRASLGNLIADKNAKKIYKIDDNLALTIAGSVGDAQSLVRYLTAEAKLYRMRTGKLMSPLACTTLLSNILHSSRYFPFLVQMIVGGFDEKGFKLYSLDPLGGVNEEKDFTATGSGSPIAYGVLEAGYKKDMDYKKGVSLVLKALQAAMERDTFSGNGVSLALITKDGVKIYEDDEIKKLIKKK</sequence>
<organism evidence="11 12">
    <name type="scientific">Methanocaldococcus infernus (strain DSM 11812 / JCM 15783 / ME)</name>
    <dbReference type="NCBI Taxonomy" id="573063"/>
    <lineage>
        <taxon>Archaea</taxon>
        <taxon>Methanobacteriati</taxon>
        <taxon>Methanobacteriota</taxon>
        <taxon>Methanomada group</taxon>
        <taxon>Methanococci</taxon>
        <taxon>Methanococcales</taxon>
        <taxon>Methanocaldococcaceae</taxon>
        <taxon>Methanocaldococcus</taxon>
    </lineage>
</organism>
<dbReference type="GO" id="GO:0005737">
    <property type="term" value="C:cytoplasm"/>
    <property type="evidence" value="ECO:0007669"/>
    <property type="project" value="UniProtKB-SubCell"/>
</dbReference>
<dbReference type="KEGG" id="mif:Metin_1190"/>
<keyword evidence="12" id="KW-1185">Reference proteome</keyword>
<evidence type="ECO:0000256" key="9">
    <source>
        <dbReference type="HAMAP-Rule" id="MF_02113"/>
    </source>
</evidence>
<dbReference type="FunFam" id="3.60.20.10:FF:000049">
    <property type="entry name" value="Proteasome subunit beta"/>
    <property type="match status" value="1"/>
</dbReference>
<protein>
    <recommendedName>
        <fullName evidence="9">Proteasome subunit beta</fullName>
        <ecNumber evidence="9">3.4.25.1</ecNumber>
    </recommendedName>
    <alternativeName>
        <fullName evidence="9">20S proteasome beta subunit</fullName>
    </alternativeName>
    <alternativeName>
        <fullName evidence="9">Proteasome core protein PsmB</fullName>
    </alternativeName>
</protein>
<evidence type="ECO:0000256" key="6">
    <source>
        <dbReference type="ARBA" id="ARBA00022813"/>
    </source>
</evidence>
<dbReference type="Pfam" id="PF00227">
    <property type="entry name" value="Proteasome"/>
    <property type="match status" value="1"/>
</dbReference>
<dbReference type="InterPro" id="IPR019983">
    <property type="entry name" value="Pept_T1A_Psome_bsu_arc"/>
</dbReference>
<evidence type="ECO:0000256" key="4">
    <source>
        <dbReference type="ARBA" id="ARBA00022698"/>
    </source>
</evidence>
<dbReference type="InterPro" id="IPR023333">
    <property type="entry name" value="Proteasome_suB-type"/>
</dbReference>
<evidence type="ECO:0000256" key="5">
    <source>
        <dbReference type="ARBA" id="ARBA00022801"/>
    </source>
</evidence>
<keyword evidence="4 9" id="KW-0888">Threonine protease</keyword>
<comment type="subcellular location">
    <subcellularLocation>
        <location evidence="9">Cytoplasm</location>
    </subcellularLocation>
</comment>
<dbReference type="EMBL" id="CP002009">
    <property type="protein sequence ID" value="ADG13843.1"/>
    <property type="molecule type" value="Genomic_DNA"/>
</dbReference>
<evidence type="ECO:0000313" key="11">
    <source>
        <dbReference type="EMBL" id="ADG13843.1"/>
    </source>
</evidence>
<evidence type="ECO:0000256" key="2">
    <source>
        <dbReference type="ARBA" id="ARBA00022490"/>
    </source>
</evidence>
<dbReference type="NCBIfam" id="TIGR03634">
    <property type="entry name" value="arc_protsome_B"/>
    <property type="match status" value="1"/>
</dbReference>
<dbReference type="PANTHER" id="PTHR32194:SF0">
    <property type="entry name" value="ATP-DEPENDENT PROTEASE SUBUNIT HSLV"/>
    <property type="match status" value="1"/>
</dbReference>
<dbReference type="PROSITE" id="PS51476">
    <property type="entry name" value="PROTEASOME_BETA_2"/>
    <property type="match status" value="1"/>
</dbReference>
<name>D5VTE0_METIM</name>
<keyword evidence="6 9" id="KW-0068">Autocatalytic cleavage</keyword>
<dbReference type="InterPro" id="IPR029055">
    <property type="entry name" value="Ntn_hydrolases_N"/>
</dbReference>
<keyword evidence="8 9" id="KW-0865">Zymogen</keyword>
<dbReference type="PRINTS" id="PR00141">
    <property type="entry name" value="PROTEASOME"/>
</dbReference>
<dbReference type="HOGENOM" id="CLU_035750_7_2_2"/>
<proteinExistence type="inferred from homology"/>
<keyword evidence="5 9" id="KW-0378">Hydrolase</keyword>
<dbReference type="InterPro" id="IPR000243">
    <property type="entry name" value="Pept_T1A_subB"/>
</dbReference>
<evidence type="ECO:0000256" key="1">
    <source>
        <dbReference type="ARBA" id="ARBA00001198"/>
    </source>
</evidence>
<comment type="activity regulation">
    <text evidence="9">The formation of the proteasomal ATPase PAN-20S proteasome complex, via the docking of the C-termini of PAN into the intersubunit pockets in the alpha-rings, triggers opening of the gate for substrate entry. Interconversion between the open-gate and close-gate conformations leads to a dynamic regulation of the 20S proteasome proteolysis activity.</text>
</comment>
<dbReference type="HAMAP" id="MF_02113_A">
    <property type="entry name" value="Proteasome_B_A"/>
    <property type="match status" value="1"/>
</dbReference>
<dbReference type="GO" id="GO:0010498">
    <property type="term" value="P:proteasomal protein catabolic process"/>
    <property type="evidence" value="ECO:0007669"/>
    <property type="project" value="UniProtKB-UniRule"/>
</dbReference>
<dbReference type="RefSeq" id="WP_013100588.1">
    <property type="nucleotide sequence ID" value="NC_014122.1"/>
</dbReference>
<accession>D5VTE0</accession>
<dbReference type="GO" id="GO:0004298">
    <property type="term" value="F:threonine-type endopeptidase activity"/>
    <property type="evidence" value="ECO:0007669"/>
    <property type="project" value="UniProtKB-UniRule"/>
</dbReference>
<keyword evidence="3 9" id="KW-0645">Protease</keyword>
<reference evidence="11" key="1">
    <citation type="submission" date="2010-04" db="EMBL/GenBank/DDBJ databases">
        <title>Complete sequence of Methanocaldococcus infernus ME.</title>
        <authorList>
            <consortium name="US DOE Joint Genome Institute"/>
            <person name="Lucas S."/>
            <person name="Copeland A."/>
            <person name="Lapidus A."/>
            <person name="Cheng J.-F."/>
            <person name="Bruce D."/>
            <person name="Goodwin L."/>
            <person name="Pitluck S."/>
            <person name="Munk A.C."/>
            <person name="Detter J.C."/>
            <person name="Han C."/>
            <person name="Tapia R."/>
            <person name="Land M."/>
            <person name="Hauser L."/>
            <person name="Kyrpides N."/>
            <person name="Mikhailova N."/>
            <person name="Sieprawska-Lupa M."/>
            <person name="Whitman W.B."/>
            <person name="Woyke T."/>
        </authorList>
    </citation>
    <scope>NUCLEOTIDE SEQUENCE [LARGE SCALE GENOMIC DNA]</scope>
    <source>
        <strain evidence="11">ME</strain>
    </source>
</reference>
<comment type="catalytic activity">
    <reaction evidence="1 9">
        <text>Cleavage of peptide bonds with very broad specificity.</text>
        <dbReference type="EC" id="3.4.25.1"/>
    </reaction>
</comment>
<comment type="similarity">
    <text evidence="9">Belongs to the peptidase T1B family.</text>
</comment>
<gene>
    <name evidence="9" type="primary">psmB</name>
    <name evidence="11" type="ordered locus">Metin_1190</name>
</gene>
<evidence type="ECO:0000313" key="12">
    <source>
        <dbReference type="Proteomes" id="UP000002061"/>
    </source>
</evidence>
<dbReference type="InterPro" id="IPR016050">
    <property type="entry name" value="Proteasome_bsu_CS"/>
</dbReference>
<dbReference type="PROSITE" id="PS00854">
    <property type="entry name" value="PROTEASOME_BETA_1"/>
    <property type="match status" value="1"/>
</dbReference>
<comment type="function">
    <text evidence="9">Component of the proteasome core, a large protease complex with broad specificity involved in protein degradation.</text>
</comment>
<feature type="active site" description="Nucleophile" evidence="9 10">
    <location>
        <position position="6"/>
    </location>
</feature>
<dbReference type="PANTHER" id="PTHR32194">
    <property type="entry name" value="METALLOPROTEASE TLDD"/>
    <property type="match status" value="1"/>
</dbReference>
<dbReference type="STRING" id="573063.Metin_1190"/>
<dbReference type="Proteomes" id="UP000002061">
    <property type="component" value="Chromosome"/>
</dbReference>
<dbReference type="InterPro" id="IPR001353">
    <property type="entry name" value="Proteasome_sua/b"/>
</dbReference>
<evidence type="ECO:0000256" key="8">
    <source>
        <dbReference type="ARBA" id="ARBA00023145"/>
    </source>
</evidence>
<keyword evidence="7 9" id="KW-0647">Proteasome</keyword>
<keyword evidence="2 9" id="KW-0963">Cytoplasm</keyword>
<evidence type="ECO:0000256" key="10">
    <source>
        <dbReference type="PIRSR" id="PIRSR600243-1"/>
    </source>
</evidence>
<dbReference type="eggNOG" id="arCOG00970">
    <property type="taxonomic scope" value="Archaea"/>
</dbReference>
<evidence type="ECO:0000256" key="3">
    <source>
        <dbReference type="ARBA" id="ARBA00022670"/>
    </source>
</evidence>
<feature type="propeptide" id="PRO_5005043882" description="Removed in mature form; by autocatalysis" evidence="9">
    <location>
        <begin position="1"/>
        <end position="5"/>
    </location>
</feature>
<dbReference type="EC" id="3.4.25.1" evidence="9"/>
<dbReference type="GeneID" id="9132209"/>